<evidence type="ECO:0000256" key="1">
    <source>
        <dbReference type="SAM" id="Phobius"/>
    </source>
</evidence>
<dbReference type="AlphaFoldDB" id="A0A7R7EF44"/>
<reference evidence="2" key="1">
    <citation type="submission" date="2020-11" db="EMBL/GenBank/DDBJ databases">
        <title>The complete mitochondrial genome of Sinanodonta tumens.</title>
        <authorList>
            <person name="Mabuchi K."/>
        </authorList>
    </citation>
    <scope>NUCLEOTIDE SEQUENCE</scope>
    <source>
        <strain evidence="2">B194</strain>
    </source>
</reference>
<dbReference type="EMBL" id="LC592406">
    <property type="protein sequence ID" value="BCM78753.1"/>
    <property type="molecule type" value="Genomic_DNA"/>
</dbReference>
<proteinExistence type="predicted"/>
<sequence>MPQLSPMSWVMVIMVFLIFFIFFVVMMWWMIEGKYVINYTGKVKGSLGKKLMKCKWGFGGGLVK</sequence>
<keyword evidence="2" id="KW-0496">Mitochondrion</keyword>
<organism evidence="2">
    <name type="scientific">Sinanodonta tumens</name>
    <dbReference type="NCBI Taxonomy" id="2706138"/>
    <lineage>
        <taxon>Eukaryota</taxon>
        <taxon>Metazoa</taxon>
        <taxon>Spiralia</taxon>
        <taxon>Lophotrochozoa</taxon>
        <taxon>Mollusca</taxon>
        <taxon>Bivalvia</taxon>
        <taxon>Autobranchia</taxon>
        <taxon>Heteroconchia</taxon>
        <taxon>Palaeoheterodonta</taxon>
        <taxon>Unionida</taxon>
        <taxon>Unionoidea</taxon>
        <taxon>Unionidae</taxon>
        <taxon>Unioninae</taxon>
        <taxon>Sinanodonta</taxon>
    </lineage>
</organism>
<keyword evidence="1" id="KW-1133">Transmembrane helix</keyword>
<accession>A0A7R7EF44</accession>
<keyword evidence="1" id="KW-0472">Membrane</keyword>
<evidence type="ECO:0000313" key="2">
    <source>
        <dbReference type="EMBL" id="BCM78753.1"/>
    </source>
</evidence>
<keyword evidence="1" id="KW-0812">Transmembrane</keyword>
<gene>
    <name evidence="2" type="primary">ATP8</name>
</gene>
<geneLocation type="mitochondrion" evidence="2"/>
<protein>
    <submittedName>
        <fullName evidence="2">ATP synthase F0 subunit 8</fullName>
    </submittedName>
</protein>
<name>A0A7R7EF44_9BIVA</name>
<feature type="transmembrane region" description="Helical" evidence="1">
    <location>
        <begin position="6"/>
        <end position="29"/>
    </location>
</feature>